<dbReference type="Pfam" id="PF00020">
    <property type="entry name" value="TNFR_c6"/>
    <property type="match status" value="1"/>
</dbReference>
<protein>
    <submittedName>
        <fullName evidence="12">Tumor necrosis factor receptor superfamily, member 1B</fullName>
    </submittedName>
</protein>
<comment type="subcellular location">
    <subcellularLocation>
        <location evidence="1">Secreted</location>
    </subcellularLocation>
</comment>
<dbReference type="GO" id="GO:0005576">
    <property type="term" value="C:extracellular region"/>
    <property type="evidence" value="ECO:0007669"/>
    <property type="project" value="UniProtKB-SubCell"/>
</dbReference>
<dbReference type="InterPro" id="IPR001368">
    <property type="entry name" value="TNFR/NGFR_Cys_rich_reg"/>
</dbReference>
<evidence type="ECO:0000256" key="5">
    <source>
        <dbReference type="ARBA" id="ARBA00022737"/>
    </source>
</evidence>
<dbReference type="Ensembl" id="ENSONIT00000083523.1">
    <property type="protein sequence ID" value="ENSONIP00000038612.1"/>
    <property type="gene ID" value="ENSONIG00000004070.2"/>
</dbReference>
<organism evidence="12 13">
    <name type="scientific">Oreochromis niloticus</name>
    <name type="common">Nile tilapia</name>
    <name type="synonym">Tilapia nilotica</name>
    <dbReference type="NCBI Taxonomy" id="8128"/>
    <lineage>
        <taxon>Eukaryota</taxon>
        <taxon>Metazoa</taxon>
        <taxon>Chordata</taxon>
        <taxon>Craniata</taxon>
        <taxon>Vertebrata</taxon>
        <taxon>Euteleostomi</taxon>
        <taxon>Actinopterygii</taxon>
        <taxon>Neopterygii</taxon>
        <taxon>Teleostei</taxon>
        <taxon>Neoteleostei</taxon>
        <taxon>Acanthomorphata</taxon>
        <taxon>Ovalentaria</taxon>
        <taxon>Cichlomorphae</taxon>
        <taxon>Cichliformes</taxon>
        <taxon>Cichlidae</taxon>
        <taxon>African cichlids</taxon>
        <taxon>Pseudocrenilabrinae</taxon>
        <taxon>Oreochromini</taxon>
        <taxon>Oreochromis</taxon>
    </lineage>
</organism>
<keyword evidence="7" id="KW-0325">Glycoprotein</keyword>
<dbReference type="SUPFAM" id="SSF57586">
    <property type="entry name" value="TNF receptor-like"/>
    <property type="match status" value="2"/>
</dbReference>
<dbReference type="InterPro" id="IPR052459">
    <property type="entry name" value="TNFRSF_decoy_receptor"/>
</dbReference>
<keyword evidence="5" id="KW-0677">Repeat</keyword>
<feature type="region of interest" description="Disordered" evidence="9">
    <location>
        <begin position="295"/>
        <end position="323"/>
    </location>
</feature>
<dbReference type="PROSITE" id="PS50050">
    <property type="entry name" value="TNFR_NGFR_2"/>
    <property type="match status" value="4"/>
</dbReference>
<evidence type="ECO:0000256" key="1">
    <source>
        <dbReference type="ARBA" id="ARBA00004613"/>
    </source>
</evidence>
<evidence type="ECO:0000259" key="11">
    <source>
        <dbReference type="PROSITE" id="PS50050"/>
    </source>
</evidence>
<keyword evidence="2" id="KW-0964">Secreted</keyword>
<feature type="compositionally biased region" description="Low complexity" evidence="9">
    <location>
        <begin position="484"/>
        <end position="504"/>
    </location>
</feature>
<evidence type="ECO:0000256" key="7">
    <source>
        <dbReference type="ARBA" id="ARBA00023180"/>
    </source>
</evidence>
<feature type="domain" description="TNFR-Cys" evidence="11">
    <location>
        <begin position="200"/>
        <end position="243"/>
    </location>
</feature>
<evidence type="ECO:0000313" key="13">
    <source>
        <dbReference type="Proteomes" id="UP000005207"/>
    </source>
</evidence>
<feature type="domain" description="TNFR-Cys" evidence="11">
    <location>
        <begin position="120"/>
        <end position="155"/>
    </location>
</feature>
<feature type="compositionally biased region" description="Low complexity" evidence="9">
    <location>
        <begin position="297"/>
        <end position="317"/>
    </location>
</feature>
<feature type="disulfide bond" evidence="8">
    <location>
        <begin position="134"/>
        <end position="147"/>
    </location>
</feature>
<evidence type="ECO:0000256" key="6">
    <source>
        <dbReference type="ARBA" id="ARBA00023157"/>
    </source>
</evidence>
<reference evidence="12" key="2">
    <citation type="submission" date="2025-08" db="UniProtKB">
        <authorList>
            <consortium name="Ensembl"/>
        </authorList>
    </citation>
    <scope>IDENTIFICATION</scope>
</reference>
<keyword evidence="6 8" id="KW-1015">Disulfide bond</keyword>
<feature type="disulfide bond" evidence="8">
    <location>
        <begin position="137"/>
        <end position="155"/>
    </location>
</feature>
<keyword evidence="10" id="KW-1133">Transmembrane helix</keyword>
<feature type="domain" description="TNFR-Cys" evidence="11">
    <location>
        <begin position="245"/>
        <end position="284"/>
    </location>
</feature>
<name>A0A669BSX8_ORENI</name>
<sequence>MSTVSVDPPRNEKYSAHAGCRLVSSVVYFKEAMKDMLLLLFLLCAQTIKKHRQRWHISYSIGMRALPKRPEILQKKESLPMNSEQEFACLTMSALGPAALPERKKWAKVCSTPYKSENGQCHNDTEYMDSGLCCTKCRPGYRRGTSCTETTDTVCTPCPPDQYQENFNYYPNCATCQKCREEKGLQYAQSCSSTTPSKCICRPGRYCIMGYDDPYCSDCRKYKQCRPGTGVTAKGTPSSDVKCKPCPEGTFSDKTSSTDPCQPHTDCNGRAVLRKGNTTSDTVCEPYSTADNHKKGVGTTPSTSTTTVAPSSGSTAPLRSTAQSISVSEESSTYLITSRVTQQPDSKYVIIIASVTGFLIITIPLLILFLLCYYQKICKKDTASLSPKVDANGNCETADEKYTGKTQLSLFKVASQENECLLEKGEASSDHSHCTTNTETLTRTDGCSSQESISPLHSTFALDNPLSVLSEPMTLLSNIESAAPQPSIQTQTSSQPSSPQIITPMTTSPHVNVNITLHIGNGSCGTPAFIPADLIKPDCKLPYGEEEESFSTPQQEDGKQSLMSVPESSTYCTEHTEQDSYA</sequence>
<feature type="transmembrane region" description="Helical" evidence="10">
    <location>
        <begin position="348"/>
        <end position="374"/>
    </location>
</feature>
<dbReference type="SMART" id="SM00208">
    <property type="entry name" value="TNFR"/>
    <property type="match status" value="4"/>
</dbReference>
<feature type="disulfide bond" evidence="8">
    <location>
        <begin position="158"/>
        <end position="173"/>
    </location>
</feature>
<evidence type="ECO:0000256" key="9">
    <source>
        <dbReference type="SAM" id="MobiDB-lite"/>
    </source>
</evidence>
<feature type="compositionally biased region" description="Polar residues" evidence="9">
    <location>
        <begin position="550"/>
        <end position="573"/>
    </location>
</feature>
<feature type="disulfide bond" evidence="8">
    <location>
        <begin position="225"/>
        <end position="243"/>
    </location>
</feature>
<evidence type="ECO:0000256" key="2">
    <source>
        <dbReference type="ARBA" id="ARBA00022525"/>
    </source>
</evidence>
<evidence type="ECO:0000256" key="3">
    <source>
        <dbReference type="ARBA" id="ARBA00022703"/>
    </source>
</evidence>
<feature type="repeat" description="TNFR-Cys" evidence="8">
    <location>
        <begin position="120"/>
        <end position="155"/>
    </location>
</feature>
<feature type="region of interest" description="Disordered" evidence="9">
    <location>
        <begin position="544"/>
        <end position="582"/>
    </location>
</feature>
<dbReference type="Gene3D" id="2.10.50.10">
    <property type="entry name" value="Tumor Necrosis Factor Receptor, subunit A, domain 2"/>
    <property type="match status" value="4"/>
</dbReference>
<dbReference type="InParanoid" id="A0A669BSX8"/>
<feature type="disulfide bond" evidence="8">
    <location>
        <begin position="201"/>
        <end position="216"/>
    </location>
</feature>
<dbReference type="PANTHER" id="PTHR23097:SF90">
    <property type="entry name" value="TUMOR NECROSIS FACTOR RECEPTOR SUPERFAMILY MEMBER 11B"/>
    <property type="match status" value="1"/>
</dbReference>
<dbReference type="PROSITE" id="PS00652">
    <property type="entry name" value="TNFR_NGFR_1"/>
    <property type="match status" value="1"/>
</dbReference>
<evidence type="ECO:0000256" key="4">
    <source>
        <dbReference type="ARBA" id="ARBA00022729"/>
    </source>
</evidence>
<evidence type="ECO:0000313" key="12">
    <source>
        <dbReference type="Ensembl" id="ENSONIP00000038612.1"/>
    </source>
</evidence>
<dbReference type="OMA" id="AQNCFSC"/>
<dbReference type="GO" id="GO:0006915">
    <property type="term" value="P:apoptotic process"/>
    <property type="evidence" value="ECO:0007669"/>
    <property type="project" value="UniProtKB-KW"/>
</dbReference>
<proteinExistence type="predicted"/>
<feature type="repeat" description="TNFR-Cys" evidence="8">
    <location>
        <begin position="200"/>
        <end position="243"/>
    </location>
</feature>
<accession>A0A669BSX8</accession>
<keyword evidence="13" id="KW-1185">Reference proteome</keyword>
<dbReference type="AlphaFoldDB" id="A0A669BSX8"/>
<comment type="caution">
    <text evidence="8">Lacks conserved residue(s) required for the propagation of feature annotation.</text>
</comment>
<keyword evidence="3" id="KW-0053">Apoptosis</keyword>
<feature type="repeat" description="TNFR-Cys" evidence="8">
    <location>
        <begin position="157"/>
        <end position="199"/>
    </location>
</feature>
<evidence type="ECO:0000256" key="8">
    <source>
        <dbReference type="PROSITE-ProRule" id="PRU00206"/>
    </source>
</evidence>
<dbReference type="PANTHER" id="PTHR23097">
    <property type="entry name" value="TUMOR NECROSIS FACTOR RECEPTOR SUPERFAMILY MEMBER"/>
    <property type="match status" value="1"/>
</dbReference>
<feature type="domain" description="TNFR-Cys" evidence="11">
    <location>
        <begin position="157"/>
        <end position="199"/>
    </location>
</feature>
<evidence type="ECO:0000256" key="10">
    <source>
        <dbReference type="SAM" id="Phobius"/>
    </source>
</evidence>
<reference evidence="12" key="3">
    <citation type="submission" date="2025-09" db="UniProtKB">
        <authorList>
            <consortium name="Ensembl"/>
        </authorList>
    </citation>
    <scope>IDENTIFICATION</scope>
</reference>
<keyword evidence="10" id="KW-0812">Transmembrane</keyword>
<feature type="region of interest" description="Disordered" evidence="9">
    <location>
        <begin position="483"/>
        <end position="506"/>
    </location>
</feature>
<dbReference type="GeneTree" id="ENSGT00940000166932"/>
<keyword evidence="10" id="KW-0472">Membrane</keyword>
<reference evidence="13" key="1">
    <citation type="submission" date="2012-01" db="EMBL/GenBank/DDBJ databases">
        <title>The Genome Sequence of Oreochromis niloticus (Nile Tilapia).</title>
        <authorList>
            <consortium name="Broad Institute Genome Assembly Team"/>
            <consortium name="Broad Institute Sequencing Platform"/>
            <person name="Di Palma F."/>
            <person name="Johnson J."/>
            <person name="Lander E.S."/>
            <person name="Lindblad-Toh K."/>
        </authorList>
    </citation>
    <scope>NUCLEOTIDE SEQUENCE [LARGE SCALE GENOMIC DNA]</scope>
</reference>
<gene>
    <name evidence="12" type="primary">tnfrsf1b</name>
</gene>
<feature type="disulfide bond" evidence="8">
    <location>
        <begin position="246"/>
        <end position="261"/>
    </location>
</feature>
<dbReference type="Proteomes" id="UP000005207">
    <property type="component" value="Linkage group LG5"/>
</dbReference>
<dbReference type="CDD" id="cd15835">
    <property type="entry name" value="TNFRSF1B_teleost"/>
    <property type="match status" value="1"/>
</dbReference>
<feature type="repeat" description="TNFR-Cys" evidence="8">
    <location>
        <begin position="245"/>
        <end position="284"/>
    </location>
</feature>
<keyword evidence="4" id="KW-0732">Signal</keyword>